<accession>A0ABT8MYR1</accession>
<proteinExistence type="predicted"/>
<keyword evidence="3" id="KW-1185">Reference proteome</keyword>
<reference evidence="2 3" key="1">
    <citation type="submission" date="2023-06" db="EMBL/GenBank/DDBJ databases">
        <title>Novel species in genus Planococcus.</title>
        <authorList>
            <person name="Ning S."/>
        </authorList>
    </citation>
    <scope>NUCLEOTIDE SEQUENCE [LARGE SCALE GENOMIC DNA]</scope>
    <source>
        <strain evidence="2 3">N028</strain>
    </source>
</reference>
<organism evidence="2 3">
    <name type="scientific">Planococcus shixiaomingii</name>
    <dbReference type="NCBI Taxonomy" id="3058393"/>
    <lineage>
        <taxon>Bacteria</taxon>
        <taxon>Bacillati</taxon>
        <taxon>Bacillota</taxon>
        <taxon>Bacilli</taxon>
        <taxon>Bacillales</taxon>
        <taxon>Caryophanaceae</taxon>
        <taxon>Planococcus</taxon>
    </lineage>
</organism>
<dbReference type="Proteomes" id="UP001172055">
    <property type="component" value="Unassembled WGS sequence"/>
</dbReference>
<evidence type="ECO:0000313" key="2">
    <source>
        <dbReference type="EMBL" id="MDN7240782.1"/>
    </source>
</evidence>
<dbReference type="RefSeq" id="WP_300984447.1">
    <property type="nucleotide sequence ID" value="NZ_CP129236.1"/>
</dbReference>
<protein>
    <submittedName>
        <fullName evidence="2">Uncharacterized protein</fullName>
    </submittedName>
</protein>
<comment type="caution">
    <text evidence="2">The sequence shown here is derived from an EMBL/GenBank/DDBJ whole genome shotgun (WGS) entry which is preliminary data.</text>
</comment>
<evidence type="ECO:0000256" key="1">
    <source>
        <dbReference type="SAM" id="MobiDB-lite"/>
    </source>
</evidence>
<feature type="region of interest" description="Disordered" evidence="1">
    <location>
        <begin position="22"/>
        <end position="59"/>
    </location>
</feature>
<evidence type="ECO:0000313" key="3">
    <source>
        <dbReference type="Proteomes" id="UP001172055"/>
    </source>
</evidence>
<dbReference type="EMBL" id="JAUJWV010000001">
    <property type="protein sequence ID" value="MDN7240782.1"/>
    <property type="molecule type" value="Genomic_DNA"/>
</dbReference>
<name>A0ABT8MYR1_9BACL</name>
<sequence length="59" mass="6880">MTLAKTPFRSEDVKERAARKLAKVRSHRHLNDATRPVNPRIKPVHVTKEDPLVRRITNQ</sequence>
<gene>
    <name evidence="2" type="ORF">QWY14_03225</name>
</gene>